<evidence type="ECO:0000313" key="5">
    <source>
        <dbReference type="Proteomes" id="UP000502502"/>
    </source>
</evidence>
<dbReference type="Gene3D" id="1.20.1260.10">
    <property type="match status" value="1"/>
</dbReference>
<accession>A0A6G7ZKE4</accession>
<organism evidence="4 5">
    <name type="scientific">Sphingomonas sinipercae</name>
    <dbReference type="NCBI Taxonomy" id="2714944"/>
    <lineage>
        <taxon>Bacteria</taxon>
        <taxon>Pseudomonadati</taxon>
        <taxon>Pseudomonadota</taxon>
        <taxon>Alphaproteobacteria</taxon>
        <taxon>Sphingomonadales</taxon>
        <taxon>Sphingomonadaceae</taxon>
        <taxon>Sphingomonas</taxon>
    </lineage>
</organism>
<feature type="compositionally biased region" description="Basic and acidic residues" evidence="1">
    <location>
        <begin position="272"/>
        <end position="283"/>
    </location>
</feature>
<protein>
    <submittedName>
        <fullName evidence="4">DUF305 domain-containing protein</fullName>
    </submittedName>
</protein>
<feature type="region of interest" description="Disordered" evidence="1">
    <location>
        <begin position="261"/>
        <end position="283"/>
    </location>
</feature>
<evidence type="ECO:0000256" key="2">
    <source>
        <dbReference type="SAM" id="SignalP"/>
    </source>
</evidence>
<proteinExistence type="predicted"/>
<dbReference type="SUPFAM" id="SSF75011">
    <property type="entry name" value="3-carboxy-cis,cis-mucoante lactonizing enzyme"/>
    <property type="match status" value="1"/>
</dbReference>
<gene>
    <name evidence="4" type="ORF">G7078_00270</name>
</gene>
<dbReference type="AlphaFoldDB" id="A0A6G7ZKE4"/>
<dbReference type="PANTHER" id="PTHR36933:SF1">
    <property type="entry name" value="SLL0788 PROTEIN"/>
    <property type="match status" value="1"/>
</dbReference>
<dbReference type="KEGG" id="ssin:G7078_00270"/>
<evidence type="ECO:0000256" key="1">
    <source>
        <dbReference type="SAM" id="MobiDB-lite"/>
    </source>
</evidence>
<evidence type="ECO:0000313" key="4">
    <source>
        <dbReference type="EMBL" id="QIL01380.1"/>
    </source>
</evidence>
<keyword evidence="2" id="KW-0732">Signal</keyword>
<dbReference type="Proteomes" id="UP000502502">
    <property type="component" value="Chromosome"/>
</dbReference>
<dbReference type="InterPro" id="IPR012347">
    <property type="entry name" value="Ferritin-like"/>
</dbReference>
<reference evidence="4 5" key="1">
    <citation type="submission" date="2020-03" db="EMBL/GenBank/DDBJ databases">
        <title>Sphingomonas sp. nov., isolated from fish.</title>
        <authorList>
            <person name="Hyun D.-W."/>
            <person name="Bae J.-W."/>
        </authorList>
    </citation>
    <scope>NUCLEOTIDE SEQUENCE [LARGE SCALE GENOMIC DNA]</scope>
    <source>
        <strain evidence="4 5">HDW15C</strain>
    </source>
</reference>
<name>A0A6G7ZKE4_9SPHN</name>
<sequence length="809" mass="86176">MQADKRISARAVLRCSALVALAAAAATAGAQTAPILQPGAPGQATRPLSADEASRIANTRFSPADVRYMQDMAVHHAQAVAMTALVKERTNRRSIVDAARRIDASQADEIAFIRGWLKQRGQSAPAVPAAMDHAAHGGQMPAHHMAMGMATPAQMAEMAAAKGASFDRLFLQRMIAHHEGAVKMSKALLDEAGTAADPILFEFVNDVINEQQSEIDRLSKLLVGIDEDPRSNLKAGFRDAGQAASNLRLVTSLPKPTGFFDKNNPAGLAPMKAEKKGEKPEPLDRSPLLSFANTDMAFSGNLLAAGNYHGFNLYRLDSGGIPQLVSSTICPGGQGDLSIVGNLLIMSVEQRRGRVDCGRQGVAGDVSAERFRGIRIFDISNPALPLQVGQVQTCRGSHTHSVVSGPGRDGRIIVYVSGTSTVRDEKELPGCVGEVPGDPRTALFRIDVVEIPVAAPQRARVVASPAVFADPRTGSLAGLWQGGDHGDGTQETHRTDQCHDITVFPARNLAAGACSGNGIIFDISNPLRPRRIDAVTDPGFAYWHSATFTNDGQRVLFTDEWGGGGRPRCRAQDPQNFGANAIYDIVEGKLRYRGHYKLPSAQTDQENCVAHNGSIVPVPGRDVFVQAWYQGGISVIDFTDPANAREIAYFDRGPVNGDHLAMGGFWSAYYYQGRIYGTEIARGLDVLALTPSAQLSANEIAAAALADQGPTFNPQQQLPVRWPAHPVVALAYVDQLERSAALAPPAVASLRQALGQATAALGARQRDAQLAGRLQALAGTVAVAANDQATVRRAAALRETMIAIAAQLR</sequence>
<evidence type="ECO:0000259" key="3">
    <source>
        <dbReference type="Pfam" id="PF03713"/>
    </source>
</evidence>
<feature type="signal peptide" evidence="2">
    <location>
        <begin position="1"/>
        <end position="30"/>
    </location>
</feature>
<dbReference type="PANTHER" id="PTHR36933">
    <property type="entry name" value="SLL0788 PROTEIN"/>
    <property type="match status" value="1"/>
</dbReference>
<dbReference type="RefSeq" id="WP_166091822.1">
    <property type="nucleotide sequence ID" value="NZ_CP049871.1"/>
</dbReference>
<dbReference type="InterPro" id="IPR005183">
    <property type="entry name" value="DUF305_CopM-like"/>
</dbReference>
<dbReference type="Pfam" id="PF03713">
    <property type="entry name" value="DUF305"/>
    <property type="match status" value="1"/>
</dbReference>
<feature type="domain" description="DUF305" evidence="3">
    <location>
        <begin position="65"/>
        <end position="222"/>
    </location>
</feature>
<dbReference type="EMBL" id="CP049871">
    <property type="protein sequence ID" value="QIL01380.1"/>
    <property type="molecule type" value="Genomic_DNA"/>
</dbReference>
<feature type="chain" id="PRO_5026032810" evidence="2">
    <location>
        <begin position="31"/>
        <end position="809"/>
    </location>
</feature>
<keyword evidence="5" id="KW-1185">Reference proteome</keyword>